<name>X0T697_9ZZZZ</name>
<reference evidence="1" key="1">
    <citation type="journal article" date="2014" name="Front. Microbiol.">
        <title>High frequency of phylogenetically diverse reductive dehalogenase-homologous genes in deep subseafloor sedimentary metagenomes.</title>
        <authorList>
            <person name="Kawai M."/>
            <person name="Futagami T."/>
            <person name="Toyoda A."/>
            <person name="Takaki Y."/>
            <person name="Nishi S."/>
            <person name="Hori S."/>
            <person name="Arai W."/>
            <person name="Tsubouchi T."/>
            <person name="Morono Y."/>
            <person name="Uchiyama I."/>
            <person name="Ito T."/>
            <person name="Fujiyama A."/>
            <person name="Inagaki F."/>
            <person name="Takami H."/>
        </authorList>
    </citation>
    <scope>NUCLEOTIDE SEQUENCE</scope>
    <source>
        <strain evidence="1">Expedition CK06-06</strain>
    </source>
</reference>
<evidence type="ECO:0000313" key="1">
    <source>
        <dbReference type="EMBL" id="GAF88988.1"/>
    </source>
</evidence>
<comment type="caution">
    <text evidence="1">The sequence shown here is derived from an EMBL/GenBank/DDBJ whole genome shotgun (WGS) entry which is preliminary data.</text>
</comment>
<feature type="non-terminal residue" evidence="1">
    <location>
        <position position="1"/>
    </location>
</feature>
<accession>X0T697</accession>
<organism evidence="1">
    <name type="scientific">marine sediment metagenome</name>
    <dbReference type="NCBI Taxonomy" id="412755"/>
    <lineage>
        <taxon>unclassified sequences</taxon>
        <taxon>metagenomes</taxon>
        <taxon>ecological metagenomes</taxon>
    </lineage>
</organism>
<dbReference type="EMBL" id="BARS01015306">
    <property type="protein sequence ID" value="GAF88988.1"/>
    <property type="molecule type" value="Genomic_DNA"/>
</dbReference>
<proteinExistence type="predicted"/>
<sequence>LLPTGPSGEDRLKIVERRMGSLQQDSRVASSKFQELPEAASTQTLRKAGHWYLAGSLGDQPGITANTALLESYLYLVPLYVPVRPGIMDGVGFVVAVKGAGSVRLGVYADDGSIAPGRLIEDFGEVDVSSTGFKSVTSKKVALGRGLVWFAMCTDLAGTIRLNAITEHFWALLGVSTSAPTTGYPAYNTAHVYGCMPDYLGDSVTLNKIQFAPCVLVKFA</sequence>
<dbReference type="AlphaFoldDB" id="X0T697"/>
<protein>
    <submittedName>
        <fullName evidence="1">Uncharacterized protein</fullName>
    </submittedName>
</protein>
<gene>
    <name evidence="1" type="ORF">S01H1_25353</name>
</gene>